<sequence length="69" mass="7834">MKGRRLSGLGYGDYNPERLPPHDPQMTQITQIDMPSAAICDVQYERQDPQMTQITQIKRPAAKRSLPHG</sequence>
<protein>
    <submittedName>
        <fullName evidence="2">Uncharacterized protein</fullName>
    </submittedName>
</protein>
<evidence type="ECO:0000256" key="1">
    <source>
        <dbReference type="SAM" id="MobiDB-lite"/>
    </source>
</evidence>
<feature type="compositionally biased region" description="Basic residues" evidence="1">
    <location>
        <begin position="60"/>
        <end position="69"/>
    </location>
</feature>
<comment type="caution">
    <text evidence="2">The sequence shown here is derived from an EMBL/GenBank/DDBJ whole genome shotgun (WGS) entry which is preliminary data.</text>
</comment>
<evidence type="ECO:0000313" key="2">
    <source>
        <dbReference type="EMBL" id="KPL79771.1"/>
    </source>
</evidence>
<gene>
    <name evidence="2" type="ORF">ADN01_13910</name>
</gene>
<organism evidence="2 3">
    <name type="scientific">Levilinea saccharolytica</name>
    <dbReference type="NCBI Taxonomy" id="229921"/>
    <lineage>
        <taxon>Bacteria</taxon>
        <taxon>Bacillati</taxon>
        <taxon>Chloroflexota</taxon>
        <taxon>Anaerolineae</taxon>
        <taxon>Anaerolineales</taxon>
        <taxon>Anaerolineaceae</taxon>
        <taxon>Levilinea</taxon>
    </lineage>
</organism>
<feature type="region of interest" description="Disordered" evidence="1">
    <location>
        <begin position="50"/>
        <end position="69"/>
    </location>
</feature>
<proteinExistence type="predicted"/>
<dbReference type="AlphaFoldDB" id="A0A0P6XAJ6"/>
<accession>A0A0P6XAJ6</accession>
<evidence type="ECO:0000313" key="3">
    <source>
        <dbReference type="Proteomes" id="UP000050501"/>
    </source>
</evidence>
<dbReference type="EMBL" id="LGCM01000046">
    <property type="protein sequence ID" value="KPL79771.1"/>
    <property type="molecule type" value="Genomic_DNA"/>
</dbReference>
<dbReference type="Proteomes" id="UP000050501">
    <property type="component" value="Unassembled WGS sequence"/>
</dbReference>
<keyword evidence="3" id="KW-1185">Reference proteome</keyword>
<name>A0A0P6XAJ6_9CHLR</name>
<reference evidence="2 3" key="1">
    <citation type="submission" date="2015-07" db="EMBL/GenBank/DDBJ databases">
        <title>Genome sequence of Levilinea saccharolytica DSM 16555.</title>
        <authorList>
            <person name="Hemp J."/>
            <person name="Ward L.M."/>
            <person name="Pace L.A."/>
            <person name="Fischer W.W."/>
        </authorList>
    </citation>
    <scope>NUCLEOTIDE SEQUENCE [LARGE SCALE GENOMIC DNA]</scope>
    <source>
        <strain evidence="2 3">KIBI-1</strain>
    </source>
</reference>
<dbReference type="STRING" id="229921.ADN01_13910"/>
<feature type="region of interest" description="Disordered" evidence="1">
    <location>
        <begin position="1"/>
        <end position="24"/>
    </location>
</feature>